<sequence length="266" mass="29105">MRRLALLLGWLVLAAPVAAHEFWIDGERYEVAPGEALRADLRVGEDFEGAAFSFLPPNFRRFEIALGDEVLPVEGRPGDRPALDMVLPGEGLAVVAHVTRDYTVGYDDWEAFVRFVDHKGEGWVPERHLARGLSREGVRERYTRYAKSLVAIGDGAGQDRRMGLLTEIVAGANPYVDALEAGLPVQVLLEGAPRAGEQVELFARGPEGAVTMTLHETDAEGRVVLPVEAGHEYLVNSVTLREIEPAAEGDPAWESLWASLTFAVPQ</sequence>
<dbReference type="AlphaFoldDB" id="A0A2T6AZL8"/>
<keyword evidence="3" id="KW-1185">Reference proteome</keyword>
<proteinExistence type="predicted"/>
<dbReference type="Proteomes" id="UP000244069">
    <property type="component" value="Unassembled WGS sequence"/>
</dbReference>
<keyword evidence="1" id="KW-0732">Signal</keyword>
<evidence type="ECO:0000313" key="2">
    <source>
        <dbReference type="EMBL" id="PTX49274.1"/>
    </source>
</evidence>
<gene>
    <name evidence="2" type="ORF">C8N44_107114</name>
</gene>
<dbReference type="InterPro" id="IPR019613">
    <property type="entry name" value="DUF4198"/>
</dbReference>
<comment type="caution">
    <text evidence="2">The sequence shown here is derived from an EMBL/GenBank/DDBJ whole genome shotgun (WGS) entry which is preliminary data.</text>
</comment>
<evidence type="ECO:0000313" key="3">
    <source>
        <dbReference type="Proteomes" id="UP000244069"/>
    </source>
</evidence>
<dbReference type="RefSeq" id="WP_107975532.1">
    <property type="nucleotide sequence ID" value="NZ_BMEZ01000007.1"/>
</dbReference>
<reference evidence="2 3" key="1">
    <citation type="submission" date="2018-04" db="EMBL/GenBank/DDBJ databases">
        <title>Genomic Encyclopedia of Archaeal and Bacterial Type Strains, Phase II (KMG-II): from individual species to whole genera.</title>
        <authorList>
            <person name="Goeker M."/>
        </authorList>
    </citation>
    <scope>NUCLEOTIDE SEQUENCE [LARGE SCALE GENOMIC DNA]</scope>
    <source>
        <strain evidence="2 3">DSM 29329</strain>
    </source>
</reference>
<name>A0A2T6AZL8_9RHOB</name>
<accession>A0A2T6AZL8</accession>
<dbReference type="Pfam" id="PF10670">
    <property type="entry name" value="DUF4198"/>
    <property type="match status" value="1"/>
</dbReference>
<evidence type="ECO:0000256" key="1">
    <source>
        <dbReference type="SAM" id="SignalP"/>
    </source>
</evidence>
<dbReference type="EMBL" id="QBKN01000007">
    <property type="protein sequence ID" value="PTX49274.1"/>
    <property type="molecule type" value="Genomic_DNA"/>
</dbReference>
<dbReference type="OrthoDB" id="581894at2"/>
<feature type="signal peptide" evidence="1">
    <location>
        <begin position="1"/>
        <end position="19"/>
    </location>
</feature>
<organism evidence="2 3">
    <name type="scientific">Allosediminivita pacifica</name>
    <dbReference type="NCBI Taxonomy" id="1267769"/>
    <lineage>
        <taxon>Bacteria</taxon>
        <taxon>Pseudomonadati</taxon>
        <taxon>Pseudomonadota</taxon>
        <taxon>Alphaproteobacteria</taxon>
        <taxon>Rhodobacterales</taxon>
        <taxon>Paracoccaceae</taxon>
        <taxon>Allosediminivita</taxon>
    </lineage>
</organism>
<feature type="chain" id="PRO_5015549530" evidence="1">
    <location>
        <begin position="20"/>
        <end position="266"/>
    </location>
</feature>
<protein>
    <submittedName>
        <fullName evidence="2">Uncharacterized protein DUF4198</fullName>
    </submittedName>
</protein>